<evidence type="ECO:0000256" key="3">
    <source>
        <dbReference type="ARBA" id="ARBA00022553"/>
    </source>
</evidence>
<dbReference type="Gene3D" id="3.30.310.50">
    <property type="entry name" value="Alpha-D-phosphohexomutase, C-terminal domain"/>
    <property type="match status" value="1"/>
</dbReference>
<dbReference type="InterPro" id="IPR036900">
    <property type="entry name" value="A-D-PHexomutase_C_sf"/>
</dbReference>
<dbReference type="PANTHER" id="PTHR43771:SF1">
    <property type="entry name" value="PHOSPHOMANNOMUTASE"/>
    <property type="match status" value="1"/>
</dbReference>
<gene>
    <name evidence="12" type="ORF">ENV52_02640</name>
</gene>
<dbReference type="SUPFAM" id="SSF55957">
    <property type="entry name" value="Phosphoglucomutase, C-terminal domain"/>
    <property type="match status" value="1"/>
</dbReference>
<dbReference type="CDD" id="cd03089">
    <property type="entry name" value="PMM_PGM"/>
    <property type="match status" value="1"/>
</dbReference>
<evidence type="ECO:0000259" key="8">
    <source>
        <dbReference type="Pfam" id="PF00408"/>
    </source>
</evidence>
<evidence type="ECO:0000256" key="4">
    <source>
        <dbReference type="ARBA" id="ARBA00022723"/>
    </source>
</evidence>
<comment type="caution">
    <text evidence="12">The sequence shown here is derived from an EMBL/GenBank/DDBJ whole genome shotgun (WGS) entry which is preliminary data.</text>
</comment>
<comment type="similarity">
    <text evidence="2 7">Belongs to the phosphohexose mutase family.</text>
</comment>
<dbReference type="InterPro" id="IPR005844">
    <property type="entry name" value="A-D-PHexomutase_a/b/a-I"/>
</dbReference>
<feature type="domain" description="Alpha-D-phosphohexomutase C-terminal" evidence="8">
    <location>
        <begin position="373"/>
        <end position="437"/>
    </location>
</feature>
<evidence type="ECO:0000256" key="7">
    <source>
        <dbReference type="RuleBase" id="RU004326"/>
    </source>
</evidence>
<dbReference type="SUPFAM" id="SSF53738">
    <property type="entry name" value="Phosphoglucomutase, first 3 domains"/>
    <property type="match status" value="3"/>
</dbReference>
<dbReference type="Pfam" id="PF02880">
    <property type="entry name" value="PGM_PMM_III"/>
    <property type="match status" value="1"/>
</dbReference>
<name>A0A7V6DNV2_9BACT</name>
<evidence type="ECO:0000256" key="1">
    <source>
        <dbReference type="ARBA" id="ARBA00001946"/>
    </source>
</evidence>
<feature type="domain" description="Alpha-D-phosphohexomutase alpha/beta/alpha" evidence="9">
    <location>
        <begin position="7"/>
        <end position="135"/>
    </location>
</feature>
<keyword evidence="4 7" id="KW-0479">Metal-binding</keyword>
<dbReference type="PRINTS" id="PR00509">
    <property type="entry name" value="PGMPMM"/>
</dbReference>
<evidence type="ECO:0000256" key="2">
    <source>
        <dbReference type="ARBA" id="ARBA00010231"/>
    </source>
</evidence>
<dbReference type="GO" id="GO:0005975">
    <property type="term" value="P:carbohydrate metabolic process"/>
    <property type="evidence" value="ECO:0007669"/>
    <property type="project" value="InterPro"/>
</dbReference>
<dbReference type="InterPro" id="IPR016066">
    <property type="entry name" value="A-D-PHexomutase_CS"/>
</dbReference>
<dbReference type="InterPro" id="IPR005846">
    <property type="entry name" value="A-D-PHexomutase_a/b/a-III"/>
</dbReference>
<dbReference type="Pfam" id="PF02878">
    <property type="entry name" value="PGM_PMM_I"/>
    <property type="match status" value="1"/>
</dbReference>
<keyword evidence="5 7" id="KW-0460">Magnesium</keyword>
<evidence type="ECO:0000256" key="5">
    <source>
        <dbReference type="ARBA" id="ARBA00022842"/>
    </source>
</evidence>
<dbReference type="EMBL" id="DTGR01000041">
    <property type="protein sequence ID" value="HHS28583.1"/>
    <property type="molecule type" value="Genomic_DNA"/>
</dbReference>
<evidence type="ECO:0000313" key="12">
    <source>
        <dbReference type="EMBL" id="HHS28583.1"/>
    </source>
</evidence>
<keyword evidence="3" id="KW-0597">Phosphoprotein</keyword>
<feature type="domain" description="Alpha-D-phosphohexomutase alpha/beta/alpha" evidence="10">
    <location>
        <begin position="154"/>
        <end position="253"/>
    </location>
</feature>
<proteinExistence type="inferred from homology"/>
<evidence type="ECO:0000256" key="6">
    <source>
        <dbReference type="ARBA" id="ARBA00023235"/>
    </source>
</evidence>
<feature type="domain" description="Alpha-D-phosphohexomutase alpha/beta/alpha" evidence="11">
    <location>
        <begin position="259"/>
        <end position="364"/>
    </location>
</feature>
<protein>
    <submittedName>
        <fullName evidence="12">Phosphomannomutase</fullName>
    </submittedName>
</protein>
<organism evidence="12">
    <name type="scientific">Desulfobacca acetoxidans</name>
    <dbReference type="NCBI Taxonomy" id="60893"/>
    <lineage>
        <taxon>Bacteria</taxon>
        <taxon>Pseudomonadati</taxon>
        <taxon>Thermodesulfobacteriota</taxon>
        <taxon>Desulfobaccia</taxon>
        <taxon>Desulfobaccales</taxon>
        <taxon>Desulfobaccaceae</taxon>
        <taxon>Desulfobacca</taxon>
    </lineage>
</organism>
<keyword evidence="6" id="KW-0413">Isomerase</keyword>
<accession>A0A7V6DNV2</accession>
<dbReference type="Pfam" id="PF02879">
    <property type="entry name" value="PGM_PMM_II"/>
    <property type="match status" value="1"/>
</dbReference>
<dbReference type="InterPro" id="IPR005841">
    <property type="entry name" value="Alpha-D-phosphohexomutase_SF"/>
</dbReference>
<dbReference type="GO" id="GO:0016868">
    <property type="term" value="F:intramolecular phosphotransferase activity"/>
    <property type="evidence" value="ECO:0007669"/>
    <property type="project" value="InterPro"/>
</dbReference>
<reference evidence="12" key="1">
    <citation type="journal article" date="2020" name="mSystems">
        <title>Genome- and Community-Level Interaction Insights into Carbon Utilization and Element Cycling Functions of Hydrothermarchaeota in Hydrothermal Sediment.</title>
        <authorList>
            <person name="Zhou Z."/>
            <person name="Liu Y."/>
            <person name="Xu W."/>
            <person name="Pan J."/>
            <person name="Luo Z.H."/>
            <person name="Li M."/>
        </authorList>
    </citation>
    <scope>NUCLEOTIDE SEQUENCE [LARGE SCALE GENOMIC DNA]</scope>
    <source>
        <strain evidence="12">SpSt-767</strain>
    </source>
</reference>
<dbReference type="PROSITE" id="PS00710">
    <property type="entry name" value="PGM_PMM"/>
    <property type="match status" value="1"/>
</dbReference>
<dbReference type="InterPro" id="IPR005843">
    <property type="entry name" value="A-D-PHexomutase_C"/>
</dbReference>
<evidence type="ECO:0000259" key="10">
    <source>
        <dbReference type="Pfam" id="PF02879"/>
    </source>
</evidence>
<comment type="cofactor">
    <cofactor evidence="1">
        <name>Mg(2+)</name>
        <dbReference type="ChEBI" id="CHEBI:18420"/>
    </cofactor>
</comment>
<sequence>MSRLPCFKAYDVRGKIPEELDAGLVCRIGQAYAAYLQPRRVAVGRDVRLSSPDLTEALIAGLTEAGVEVVDLGLCGTEQVYFYTAALRLDGGIMVTASHNPPDYNGMKFVREGSRPISGDTGLRDIEALAADNRQQAAPAAGKGRRVSQEPVADYGKHLLGYVDRQALRPLTVVTNAGNGCAGPVIDALEAHLPFRFIKICHQPDGAFPSGVPNPLLPENREMTGRAVREHGADVGLAWDGDFDRCFFFDERGNFVESYYLIGLLAQALLARHPGGKIIHDPRLTWNTIEVVQKAGGLPVLSKTGHAFIKERMRREDALYGGEMSGHHYFRDFAFCDSGMIPWLLVLEIICRRREPLSALIAERQRLFPVSGEINRKVADPDRVLARVEESFGPEALSVDYTDGVSLEGAEWRANLRKSNTEPVLRLNVETRGSLPLLEEKTKAILAMMV</sequence>
<dbReference type="InterPro" id="IPR016055">
    <property type="entry name" value="A-D-PHexomutase_a/b/a-I/II/III"/>
</dbReference>
<dbReference type="PANTHER" id="PTHR43771">
    <property type="entry name" value="PHOSPHOMANNOMUTASE"/>
    <property type="match status" value="1"/>
</dbReference>
<dbReference type="AlphaFoldDB" id="A0A7V6DNV2"/>
<evidence type="ECO:0000259" key="9">
    <source>
        <dbReference type="Pfam" id="PF02878"/>
    </source>
</evidence>
<dbReference type="Gene3D" id="3.40.120.10">
    <property type="entry name" value="Alpha-D-Glucose-1,6-Bisphosphate, subunit A, domain 3"/>
    <property type="match status" value="3"/>
</dbReference>
<dbReference type="Pfam" id="PF00408">
    <property type="entry name" value="PGM_PMM_IV"/>
    <property type="match status" value="1"/>
</dbReference>
<dbReference type="GO" id="GO:0000287">
    <property type="term" value="F:magnesium ion binding"/>
    <property type="evidence" value="ECO:0007669"/>
    <property type="project" value="InterPro"/>
</dbReference>
<dbReference type="InterPro" id="IPR005845">
    <property type="entry name" value="A-D-PHexomutase_a/b/a-II"/>
</dbReference>
<evidence type="ECO:0000259" key="11">
    <source>
        <dbReference type="Pfam" id="PF02880"/>
    </source>
</evidence>